<name>A0ACD3RDV0_LARCR</name>
<accession>A0ACD3RDV0</accession>
<evidence type="ECO:0000313" key="2">
    <source>
        <dbReference type="Proteomes" id="UP000793456"/>
    </source>
</evidence>
<evidence type="ECO:0000313" key="1">
    <source>
        <dbReference type="EMBL" id="TMS17523.1"/>
    </source>
</evidence>
<dbReference type="Proteomes" id="UP000793456">
    <property type="component" value="Chromosome VII"/>
</dbReference>
<organism evidence="1 2">
    <name type="scientific">Larimichthys crocea</name>
    <name type="common">Large yellow croaker</name>
    <name type="synonym">Pseudosciaena crocea</name>
    <dbReference type="NCBI Taxonomy" id="215358"/>
    <lineage>
        <taxon>Eukaryota</taxon>
        <taxon>Metazoa</taxon>
        <taxon>Chordata</taxon>
        <taxon>Craniata</taxon>
        <taxon>Vertebrata</taxon>
        <taxon>Euteleostomi</taxon>
        <taxon>Actinopterygii</taxon>
        <taxon>Neopterygii</taxon>
        <taxon>Teleostei</taxon>
        <taxon>Neoteleostei</taxon>
        <taxon>Acanthomorphata</taxon>
        <taxon>Eupercaria</taxon>
        <taxon>Sciaenidae</taxon>
        <taxon>Larimichthys</taxon>
    </lineage>
</organism>
<gene>
    <name evidence="1" type="ORF">E3U43_001592</name>
</gene>
<sequence>MGLLIALHARNLHSQMVVAKVLSRLYADMLLYGQSIVYYEHCVSVSRELKDKRLEGEYLEILSSLYLSLNTERSSRKSLDYTKQSLRISIDLGKREEESETWLQAAVKTALRMNDPHFAMSIYEEAGDVYFKGHRNQMASLPFYRDGSLPFARSIKDIHSEFRLLSKLTDLLMNHGEQEEALQYATLAVQIADETGVHVNERTAYHRLATIYYSLEQYEMAENYYLKSLSLCSPVIEHPMEARYYTKLYCRLGNLTLHKLKDAFDAVGYFQLALAAALEDQANPEALYVVYMKLAEIHGNHMPDAELCQVYRDRAQSLKRVLAGEGGAAVGEKNMDDADTEPGHKKEKHSDADVEHTEGSVQRNGVFTFMPENGKCEDNSFPRTCIMHGDTEDTDTNGKDDHNINLPDTESLFVDAFETQTIASQSFSDSILTESFDTAKEQISDSSSSTDTLQTYHNQTDGNDFDTSHSMPSHTLVNTRHTDSQNTDSDIQDEQNSPTEETDVYADATEKENVSVMLPR</sequence>
<protein>
    <submittedName>
        <fullName evidence="1">Uncharacterized protein</fullName>
    </submittedName>
</protein>
<keyword evidence="2" id="KW-1185">Reference proteome</keyword>
<reference evidence="1" key="1">
    <citation type="submission" date="2018-11" db="EMBL/GenBank/DDBJ databases">
        <title>The sequence and de novo assembly of Larimichthys crocea genome using PacBio and Hi-C technologies.</title>
        <authorList>
            <person name="Xu P."/>
            <person name="Chen B."/>
            <person name="Zhou Z."/>
            <person name="Ke Q."/>
            <person name="Wu Y."/>
            <person name="Bai H."/>
            <person name="Pu F."/>
        </authorList>
    </citation>
    <scope>NUCLEOTIDE SEQUENCE</scope>
    <source>
        <tissue evidence="1">Muscle</tissue>
    </source>
</reference>
<proteinExistence type="predicted"/>
<comment type="caution">
    <text evidence="1">The sequence shown here is derived from an EMBL/GenBank/DDBJ whole genome shotgun (WGS) entry which is preliminary data.</text>
</comment>
<dbReference type="EMBL" id="CM011680">
    <property type="protein sequence ID" value="TMS17523.1"/>
    <property type="molecule type" value="Genomic_DNA"/>
</dbReference>